<evidence type="ECO:0000313" key="5">
    <source>
        <dbReference type="EMBL" id="QEH37897.1"/>
    </source>
</evidence>
<feature type="region of interest" description="Disordered" evidence="1">
    <location>
        <begin position="36"/>
        <end position="55"/>
    </location>
</feature>
<dbReference type="EMBL" id="CP042997">
    <property type="protein sequence ID" value="QEH37897.1"/>
    <property type="molecule type" value="Genomic_DNA"/>
</dbReference>
<dbReference type="InterPro" id="IPR022655">
    <property type="entry name" value="DUF1553"/>
</dbReference>
<dbReference type="AlphaFoldDB" id="A0A5B9WBL5"/>
<dbReference type="InterPro" id="IPR011444">
    <property type="entry name" value="DUF1549"/>
</dbReference>
<evidence type="ECO:0000313" key="6">
    <source>
        <dbReference type="Proteomes" id="UP000324233"/>
    </source>
</evidence>
<keyword evidence="2" id="KW-0732">Signal</keyword>
<dbReference type="PANTHER" id="PTHR35889:SF3">
    <property type="entry name" value="F-BOX DOMAIN-CONTAINING PROTEIN"/>
    <property type="match status" value="1"/>
</dbReference>
<dbReference type="Pfam" id="PF07583">
    <property type="entry name" value="PSCyt2"/>
    <property type="match status" value="1"/>
</dbReference>
<evidence type="ECO:0000259" key="4">
    <source>
        <dbReference type="Pfam" id="PF07587"/>
    </source>
</evidence>
<evidence type="ECO:0000256" key="2">
    <source>
        <dbReference type="SAM" id="SignalP"/>
    </source>
</evidence>
<dbReference type="KEGG" id="agv:OJF2_64890"/>
<accession>A0A5B9WBL5</accession>
<sequence length="555" mass="62258" precursor="true">MNRPRRWRERRRPLRAGRSAILMILTAALAAATARAGDTPRSAASSKPAPARPPGRAAFLDRLLEQSWKSAGVTPARPATDEEYLRRVYLDVLGRIPSVAEARAFLLTKEPDRREKLVDSLLEHPDYPKNYGTIWTVLLIGRGNQGRMVDRAALAGWLRKQFAADRPWNEIVNDLVSASGSNKENGAVNYTLAHLEGEAVPLTSRTTRLFLGQQIQCTQCHDHPSNDWKQGDFWGINAFFKGLKAEDRTAVNETGLEAYDHTELRDEPTDAFVRFDKRNGLVGIAFPRFLDGRKISQGTDVNRRLELARMISDPKSDLMARAFVNRMWAHFHGRGFVNPVDDMGPHNAPVQPEILDKLALEFKSSGYDVKQLIRWITSGRSYHLSSYKPKGADKEDTLFQVMQLRPMTPEQLFDSLLTATGAHKAGNAQAADRKRDAWLRQFTFAFGNDEGEEATNFQGTIPQALMMMNGELMNDALSGKGGSFLEGAVEQAQQQSRAPGAYLVNQVYLAALSRLPNRKEADRAVHYLENHPDSLQVVQDLFWALLNSNEFILIH</sequence>
<name>A0A5B9WBL5_9BACT</name>
<organism evidence="5 6">
    <name type="scientific">Aquisphaera giovannonii</name>
    <dbReference type="NCBI Taxonomy" id="406548"/>
    <lineage>
        <taxon>Bacteria</taxon>
        <taxon>Pseudomonadati</taxon>
        <taxon>Planctomycetota</taxon>
        <taxon>Planctomycetia</taxon>
        <taxon>Isosphaerales</taxon>
        <taxon>Isosphaeraceae</taxon>
        <taxon>Aquisphaera</taxon>
    </lineage>
</organism>
<evidence type="ECO:0000259" key="3">
    <source>
        <dbReference type="Pfam" id="PF07583"/>
    </source>
</evidence>
<proteinExistence type="predicted"/>
<protein>
    <recommendedName>
        <fullName evidence="7">Cytochrome c domain-containing protein</fullName>
    </recommendedName>
</protein>
<dbReference type="Pfam" id="PF07587">
    <property type="entry name" value="PSD1"/>
    <property type="match status" value="1"/>
</dbReference>
<gene>
    <name evidence="5" type="ORF">OJF2_64890</name>
</gene>
<evidence type="ECO:0000256" key="1">
    <source>
        <dbReference type="SAM" id="MobiDB-lite"/>
    </source>
</evidence>
<feature type="signal peptide" evidence="2">
    <location>
        <begin position="1"/>
        <end position="36"/>
    </location>
</feature>
<feature type="domain" description="DUF1553" evidence="4">
    <location>
        <begin position="303"/>
        <end position="527"/>
    </location>
</feature>
<dbReference type="Proteomes" id="UP000324233">
    <property type="component" value="Chromosome"/>
</dbReference>
<keyword evidence="6" id="KW-1185">Reference proteome</keyword>
<reference evidence="5 6" key="1">
    <citation type="submission" date="2019-08" db="EMBL/GenBank/DDBJ databases">
        <title>Deep-cultivation of Planctomycetes and their phenomic and genomic characterization uncovers novel biology.</title>
        <authorList>
            <person name="Wiegand S."/>
            <person name="Jogler M."/>
            <person name="Boedeker C."/>
            <person name="Pinto D."/>
            <person name="Vollmers J."/>
            <person name="Rivas-Marin E."/>
            <person name="Kohn T."/>
            <person name="Peeters S.H."/>
            <person name="Heuer A."/>
            <person name="Rast P."/>
            <person name="Oberbeckmann S."/>
            <person name="Bunk B."/>
            <person name="Jeske O."/>
            <person name="Meyerdierks A."/>
            <person name="Storesund J.E."/>
            <person name="Kallscheuer N."/>
            <person name="Luecker S."/>
            <person name="Lage O.M."/>
            <person name="Pohl T."/>
            <person name="Merkel B.J."/>
            <person name="Hornburger P."/>
            <person name="Mueller R.-W."/>
            <person name="Bruemmer F."/>
            <person name="Labrenz M."/>
            <person name="Spormann A.M."/>
            <person name="Op den Camp H."/>
            <person name="Overmann J."/>
            <person name="Amann R."/>
            <person name="Jetten M.S.M."/>
            <person name="Mascher T."/>
            <person name="Medema M.H."/>
            <person name="Devos D.P."/>
            <person name="Kaster A.-K."/>
            <person name="Ovreas L."/>
            <person name="Rohde M."/>
            <person name="Galperin M.Y."/>
            <person name="Jogler C."/>
        </authorList>
    </citation>
    <scope>NUCLEOTIDE SEQUENCE [LARGE SCALE GENOMIC DNA]</scope>
    <source>
        <strain evidence="5 6">OJF2</strain>
    </source>
</reference>
<dbReference type="PANTHER" id="PTHR35889">
    <property type="entry name" value="CYCLOINULO-OLIGOSACCHARIDE FRUCTANOTRANSFERASE-RELATED"/>
    <property type="match status" value="1"/>
</dbReference>
<evidence type="ECO:0008006" key="7">
    <source>
        <dbReference type="Google" id="ProtNLM"/>
    </source>
</evidence>
<feature type="domain" description="DUF1549" evidence="3">
    <location>
        <begin position="60"/>
        <end position="243"/>
    </location>
</feature>
<feature type="chain" id="PRO_5022997955" description="Cytochrome c domain-containing protein" evidence="2">
    <location>
        <begin position="37"/>
        <end position="555"/>
    </location>
</feature>